<evidence type="ECO:0000256" key="6">
    <source>
        <dbReference type="ARBA" id="ARBA00022692"/>
    </source>
</evidence>
<dbReference type="OrthoDB" id="9811754at2"/>
<dbReference type="PANTHER" id="PTHR30386:SF19">
    <property type="entry name" value="MULTIDRUG EXPORT PROTEIN EMRA-RELATED"/>
    <property type="match status" value="1"/>
</dbReference>
<dbReference type="Pfam" id="PF25963">
    <property type="entry name" value="Beta-barrel_AAEA"/>
    <property type="match status" value="1"/>
</dbReference>
<keyword evidence="6 9" id="KW-0812">Transmembrane</keyword>
<dbReference type="GO" id="GO:0015721">
    <property type="term" value="P:bile acid and bile salt transport"/>
    <property type="evidence" value="ECO:0007669"/>
    <property type="project" value="UniProtKB-ARBA"/>
</dbReference>
<keyword evidence="3" id="KW-0813">Transport</keyword>
<dbReference type="EMBL" id="AWXU01000020">
    <property type="protein sequence ID" value="KFN50375.1"/>
    <property type="molecule type" value="Genomic_DNA"/>
</dbReference>
<dbReference type="InterPro" id="IPR050739">
    <property type="entry name" value="MFP"/>
</dbReference>
<name>A0A091C180_9GAMM</name>
<organism evidence="12 13">
    <name type="scientific">Arenimonas composti TR7-09 = DSM 18010</name>
    <dbReference type="NCBI Taxonomy" id="1121013"/>
    <lineage>
        <taxon>Bacteria</taxon>
        <taxon>Pseudomonadati</taxon>
        <taxon>Pseudomonadota</taxon>
        <taxon>Gammaproteobacteria</taxon>
        <taxon>Lysobacterales</taxon>
        <taxon>Lysobacteraceae</taxon>
        <taxon>Arenimonas</taxon>
    </lineage>
</organism>
<dbReference type="STRING" id="1121013.GCA_000426365_01906"/>
<comment type="subcellular location">
    <subcellularLocation>
        <location evidence="1">Cell inner membrane</location>
        <topology evidence="1">Single-pass membrane protein</topology>
        <orientation evidence="1">Periplasmic side</orientation>
    </subcellularLocation>
</comment>
<evidence type="ECO:0000256" key="7">
    <source>
        <dbReference type="ARBA" id="ARBA00022989"/>
    </source>
</evidence>
<dbReference type="GO" id="GO:1990961">
    <property type="term" value="P:xenobiotic detoxification by transmembrane export across the plasma membrane"/>
    <property type="evidence" value="ECO:0007669"/>
    <property type="project" value="UniProtKB-ARBA"/>
</dbReference>
<dbReference type="GO" id="GO:0005886">
    <property type="term" value="C:plasma membrane"/>
    <property type="evidence" value="ECO:0007669"/>
    <property type="project" value="UniProtKB-SubCell"/>
</dbReference>
<comment type="caution">
    <text evidence="12">The sequence shown here is derived from an EMBL/GenBank/DDBJ whole genome shotgun (WGS) entry which is preliminary data.</text>
</comment>
<feature type="domain" description="Multidrug export protein EmrA/FarA alpha-helical hairpin" evidence="10">
    <location>
        <begin position="97"/>
        <end position="217"/>
    </location>
</feature>
<sequence>MTTEITPHPVPAPAPASNGRRRRALLGVLALVVAGIAGWGGWYLLHGRWHVDTDDAYVQGNVVDVVPQTGGTVVAIAAEEGDRVEAGQVLVQLDADDARVAYDQAVADLAASVRQVRGFFSAVDAGQAERRAREIAVRQAREDVRRREDLVASGAISGEELAHARELLASAEAALAGAEGDLARSRALVDAVTLREHPQVAAAAARVRQAWLDLQRTKIVAPVSGHVAQRHVQLGQRVSAGTALATVVPLEQVWVEANFKETQLADMRLGQPVRLHADLYGGDVEYTGRVVSLGMGTGGAFSLLPAQNASGNWIKIVQRVPVRIELDPASLAEHPLRLGLSMHVDVDVHDASGPVLAAPRAEAAPHLSTAAYGGQLEAVDAVIADIIERNLPPAHG</sequence>
<evidence type="ECO:0000313" key="12">
    <source>
        <dbReference type="EMBL" id="KFN50375.1"/>
    </source>
</evidence>
<evidence type="ECO:0008006" key="14">
    <source>
        <dbReference type="Google" id="ProtNLM"/>
    </source>
</evidence>
<evidence type="ECO:0000256" key="2">
    <source>
        <dbReference type="ARBA" id="ARBA00009477"/>
    </source>
</evidence>
<proteinExistence type="inferred from homology"/>
<dbReference type="Proteomes" id="UP000029391">
    <property type="component" value="Unassembled WGS sequence"/>
</dbReference>
<evidence type="ECO:0000256" key="3">
    <source>
        <dbReference type="ARBA" id="ARBA00022448"/>
    </source>
</evidence>
<keyword evidence="4" id="KW-1003">Cell membrane</keyword>
<evidence type="ECO:0000259" key="10">
    <source>
        <dbReference type="Pfam" id="PF25885"/>
    </source>
</evidence>
<dbReference type="Gene3D" id="1.10.287.470">
    <property type="entry name" value="Helix hairpin bin"/>
    <property type="match status" value="1"/>
</dbReference>
<keyword evidence="13" id="KW-1185">Reference proteome</keyword>
<evidence type="ECO:0000256" key="9">
    <source>
        <dbReference type="SAM" id="Phobius"/>
    </source>
</evidence>
<dbReference type="SUPFAM" id="SSF111369">
    <property type="entry name" value="HlyD-like secretion proteins"/>
    <property type="match status" value="2"/>
</dbReference>
<dbReference type="GO" id="GO:0046677">
    <property type="term" value="P:response to antibiotic"/>
    <property type="evidence" value="ECO:0007669"/>
    <property type="project" value="UniProtKB-ARBA"/>
</dbReference>
<evidence type="ECO:0000259" key="11">
    <source>
        <dbReference type="Pfam" id="PF25963"/>
    </source>
</evidence>
<protein>
    <recommendedName>
        <fullName evidence="14">Membrane fusion protein biotin-lipoyl like domain-containing protein</fullName>
    </recommendedName>
</protein>
<dbReference type="Gene3D" id="2.40.50.100">
    <property type="match status" value="1"/>
</dbReference>
<accession>A0A091C180</accession>
<dbReference type="InterPro" id="IPR058633">
    <property type="entry name" value="EmrA/FarA_HH"/>
</dbReference>
<dbReference type="InterPro" id="IPR058634">
    <property type="entry name" value="AaeA-lik-b-barrel"/>
</dbReference>
<dbReference type="Gene3D" id="2.40.30.170">
    <property type="match status" value="1"/>
</dbReference>
<evidence type="ECO:0000256" key="5">
    <source>
        <dbReference type="ARBA" id="ARBA00022519"/>
    </source>
</evidence>
<dbReference type="Pfam" id="PF25885">
    <property type="entry name" value="HH_EMRA"/>
    <property type="match status" value="1"/>
</dbReference>
<evidence type="ECO:0000256" key="8">
    <source>
        <dbReference type="ARBA" id="ARBA00023136"/>
    </source>
</evidence>
<dbReference type="AlphaFoldDB" id="A0A091C180"/>
<evidence type="ECO:0000256" key="4">
    <source>
        <dbReference type="ARBA" id="ARBA00022475"/>
    </source>
</evidence>
<evidence type="ECO:0000313" key="13">
    <source>
        <dbReference type="Proteomes" id="UP000029391"/>
    </source>
</evidence>
<gene>
    <name evidence="12" type="ORF">P873_06795</name>
</gene>
<feature type="domain" description="p-hydroxybenzoic acid efflux pump subunit AaeA-like beta-barrel" evidence="11">
    <location>
        <begin position="254"/>
        <end position="330"/>
    </location>
</feature>
<dbReference type="eggNOG" id="COG1566">
    <property type="taxonomic scope" value="Bacteria"/>
</dbReference>
<keyword evidence="7 9" id="KW-1133">Transmembrane helix</keyword>
<evidence type="ECO:0000256" key="1">
    <source>
        <dbReference type="ARBA" id="ARBA00004383"/>
    </source>
</evidence>
<dbReference type="PANTHER" id="PTHR30386">
    <property type="entry name" value="MEMBRANE FUSION SUBUNIT OF EMRAB-TOLC MULTIDRUG EFFLUX PUMP"/>
    <property type="match status" value="1"/>
</dbReference>
<feature type="transmembrane region" description="Helical" evidence="9">
    <location>
        <begin position="24"/>
        <end position="45"/>
    </location>
</feature>
<dbReference type="RefSeq" id="WP_051240177.1">
    <property type="nucleotide sequence ID" value="NZ_AWXU01000020.1"/>
</dbReference>
<reference evidence="12 13" key="1">
    <citation type="submission" date="2013-09" db="EMBL/GenBank/DDBJ databases">
        <title>Genome sequencing of Arenimonas composti.</title>
        <authorList>
            <person name="Chen F."/>
            <person name="Wang G."/>
        </authorList>
    </citation>
    <scope>NUCLEOTIDE SEQUENCE [LARGE SCALE GENOMIC DNA]</scope>
    <source>
        <strain evidence="12 13">TR7-09</strain>
    </source>
</reference>
<dbReference type="FunFam" id="2.40.30.170:FF:000003">
    <property type="entry name" value="Multidrug resistance protein A"/>
    <property type="match status" value="1"/>
</dbReference>
<comment type="similarity">
    <text evidence="2">Belongs to the membrane fusion protein (MFP) (TC 8.A.1) family.</text>
</comment>
<keyword evidence="5" id="KW-0997">Cell inner membrane</keyword>
<keyword evidence="8 9" id="KW-0472">Membrane</keyword>